<reference evidence="9 10" key="1">
    <citation type="submission" date="2019-02" db="EMBL/GenBank/DDBJ databases">
        <title>Genomic Encyclopedia of Type Strains, Phase IV (KMG-IV): sequencing the most valuable type-strain genomes for metagenomic binning, comparative biology and taxonomic classification.</title>
        <authorList>
            <person name="Goeker M."/>
        </authorList>
    </citation>
    <scope>NUCLEOTIDE SEQUENCE [LARGE SCALE GENOMIC DNA]</scope>
    <source>
        <strain evidence="9 10">DSM 29486</strain>
    </source>
</reference>
<dbReference type="NCBIfam" id="TIGR00071">
    <property type="entry name" value="hisT_truA"/>
    <property type="match status" value="1"/>
</dbReference>
<dbReference type="InterPro" id="IPR020103">
    <property type="entry name" value="PsdUridine_synth_cat_dom_sf"/>
</dbReference>
<keyword evidence="2 4" id="KW-0819">tRNA processing</keyword>
<feature type="domain" description="Pseudouridine synthase I TruA alpha/beta" evidence="8">
    <location>
        <begin position="166"/>
        <end position="265"/>
    </location>
</feature>
<comment type="caution">
    <text evidence="9">The sequence shown here is derived from an EMBL/GenBank/DDBJ whole genome shotgun (WGS) entry which is preliminary data.</text>
</comment>
<evidence type="ECO:0000259" key="8">
    <source>
        <dbReference type="Pfam" id="PF01416"/>
    </source>
</evidence>
<dbReference type="InterPro" id="IPR020095">
    <property type="entry name" value="PsdUridine_synth_TruA_C"/>
</dbReference>
<proteinExistence type="inferred from homology"/>
<comment type="function">
    <text evidence="4">Formation of pseudouridine at positions 38, 39 and 40 in the anticodon stem and loop of transfer RNAs.</text>
</comment>
<dbReference type="CDD" id="cd02570">
    <property type="entry name" value="PseudoU_synth_EcTruA"/>
    <property type="match status" value="1"/>
</dbReference>
<dbReference type="AlphaFoldDB" id="A0A4Q7PQR2"/>
<feature type="active site" description="Nucleophile" evidence="4 5">
    <location>
        <position position="53"/>
    </location>
</feature>
<dbReference type="InterPro" id="IPR020094">
    <property type="entry name" value="TruA/RsuA/RluB/E/F_N"/>
</dbReference>
<evidence type="ECO:0000256" key="7">
    <source>
        <dbReference type="RuleBase" id="RU003792"/>
    </source>
</evidence>
<organism evidence="9 10">
    <name type="scientific">Cuneatibacter caecimuris</name>
    <dbReference type="NCBI Taxonomy" id="1796618"/>
    <lineage>
        <taxon>Bacteria</taxon>
        <taxon>Bacillati</taxon>
        <taxon>Bacillota</taxon>
        <taxon>Clostridia</taxon>
        <taxon>Lachnospirales</taxon>
        <taxon>Lachnospiraceae</taxon>
        <taxon>Cuneatibacter</taxon>
    </lineage>
</organism>
<keyword evidence="10" id="KW-1185">Reference proteome</keyword>
<dbReference type="OrthoDB" id="9811823at2"/>
<gene>
    <name evidence="4" type="primary">truA</name>
    <name evidence="9" type="ORF">EV209_1005</name>
</gene>
<evidence type="ECO:0000313" key="9">
    <source>
        <dbReference type="EMBL" id="RZT02875.1"/>
    </source>
</evidence>
<dbReference type="Pfam" id="PF01416">
    <property type="entry name" value="PseudoU_synth_1"/>
    <property type="match status" value="2"/>
</dbReference>
<dbReference type="InterPro" id="IPR020097">
    <property type="entry name" value="PsdUridine_synth_TruA_a/b_dom"/>
</dbReference>
<dbReference type="RefSeq" id="WP_130433620.1">
    <property type="nucleotide sequence ID" value="NZ_SGXF01000001.1"/>
</dbReference>
<dbReference type="GO" id="GO:0031119">
    <property type="term" value="P:tRNA pseudouridine synthesis"/>
    <property type="evidence" value="ECO:0007669"/>
    <property type="project" value="UniProtKB-UniRule"/>
</dbReference>
<evidence type="ECO:0000256" key="6">
    <source>
        <dbReference type="PIRSR" id="PIRSR001430-2"/>
    </source>
</evidence>
<dbReference type="GO" id="GO:0003723">
    <property type="term" value="F:RNA binding"/>
    <property type="evidence" value="ECO:0007669"/>
    <property type="project" value="InterPro"/>
</dbReference>
<comment type="caution">
    <text evidence="4">Lacks conserved residue(s) required for the propagation of feature annotation.</text>
</comment>
<dbReference type="HAMAP" id="MF_00171">
    <property type="entry name" value="TruA"/>
    <property type="match status" value="1"/>
</dbReference>
<sequence>MKNYRMLIQYEGTRYNGWQRQGNTQNTIQGRLESVLSRLTGAEVQIQGSGRTDAGVHALGQTANVLLPEGWHISGEALRGSGLPGLDDLPGCEALRRVMNHYLPEDIDVTELEEAPERFHSRLSAAGKTYQYRIGIDDYKNIEGRQFRYRVGRPLDVEAMGEALGALRGTHDFAAFCGNPRMKKSTVRTISAAELEEVSHEIRLRITGNGFLQNMVRIIVGTLIEIGLGSRPVSDMKRILDSRDRSQAGPAAPAGGLCLLRVYYD</sequence>
<evidence type="ECO:0000256" key="4">
    <source>
        <dbReference type="HAMAP-Rule" id="MF_00171"/>
    </source>
</evidence>
<dbReference type="EC" id="5.4.99.12" evidence="4"/>
<dbReference type="SUPFAM" id="SSF55120">
    <property type="entry name" value="Pseudouridine synthase"/>
    <property type="match status" value="1"/>
</dbReference>
<dbReference type="PANTHER" id="PTHR11142:SF22">
    <property type="entry name" value="TRNA PSEUDOURIDINE SYNTHASE A 2"/>
    <property type="match status" value="1"/>
</dbReference>
<dbReference type="PIRSF" id="PIRSF001430">
    <property type="entry name" value="tRNA_psdUrid_synth"/>
    <property type="match status" value="1"/>
</dbReference>
<feature type="binding site" evidence="4 6">
    <location>
        <position position="130"/>
    </location>
    <ligand>
        <name>substrate</name>
    </ligand>
</feature>
<dbReference type="Gene3D" id="3.30.70.660">
    <property type="entry name" value="Pseudouridine synthase I, catalytic domain, C-terminal subdomain"/>
    <property type="match status" value="1"/>
</dbReference>
<feature type="domain" description="Pseudouridine synthase I TruA alpha/beta" evidence="8">
    <location>
        <begin position="8"/>
        <end position="66"/>
    </location>
</feature>
<dbReference type="PANTHER" id="PTHR11142">
    <property type="entry name" value="PSEUDOURIDYLATE SYNTHASE"/>
    <property type="match status" value="1"/>
</dbReference>
<dbReference type="InterPro" id="IPR001406">
    <property type="entry name" value="PsdUridine_synth_TruA"/>
</dbReference>
<evidence type="ECO:0000256" key="2">
    <source>
        <dbReference type="ARBA" id="ARBA00022694"/>
    </source>
</evidence>
<dbReference type="Gene3D" id="3.30.70.580">
    <property type="entry name" value="Pseudouridine synthase I, catalytic domain, N-terminal subdomain"/>
    <property type="match status" value="1"/>
</dbReference>
<evidence type="ECO:0000256" key="5">
    <source>
        <dbReference type="PIRSR" id="PIRSR001430-1"/>
    </source>
</evidence>
<accession>A0A4Q7PQR2</accession>
<evidence type="ECO:0000256" key="3">
    <source>
        <dbReference type="ARBA" id="ARBA00023235"/>
    </source>
</evidence>
<dbReference type="EMBL" id="SGXF01000001">
    <property type="protein sequence ID" value="RZT02875.1"/>
    <property type="molecule type" value="Genomic_DNA"/>
</dbReference>
<evidence type="ECO:0000256" key="1">
    <source>
        <dbReference type="ARBA" id="ARBA00009375"/>
    </source>
</evidence>
<comment type="similarity">
    <text evidence="1 4 7">Belongs to the tRNA pseudouridine synthase TruA family.</text>
</comment>
<evidence type="ECO:0000313" key="10">
    <source>
        <dbReference type="Proteomes" id="UP000292927"/>
    </source>
</evidence>
<comment type="subunit">
    <text evidence="4">Homodimer.</text>
</comment>
<dbReference type="GO" id="GO:0160147">
    <property type="term" value="F:tRNA pseudouridine(38-40) synthase activity"/>
    <property type="evidence" value="ECO:0007669"/>
    <property type="project" value="UniProtKB-EC"/>
</dbReference>
<keyword evidence="3 4" id="KW-0413">Isomerase</keyword>
<protein>
    <recommendedName>
        <fullName evidence="4">tRNA pseudouridine synthase A</fullName>
        <ecNumber evidence="4">5.4.99.12</ecNumber>
    </recommendedName>
    <alternativeName>
        <fullName evidence="4">tRNA pseudouridine(38-40) synthase</fullName>
    </alternativeName>
    <alternativeName>
        <fullName evidence="4">tRNA pseudouridylate synthase I</fullName>
    </alternativeName>
    <alternativeName>
        <fullName evidence="4">tRNA-uridine isomerase I</fullName>
    </alternativeName>
</protein>
<comment type="catalytic activity">
    <reaction evidence="4 7">
        <text>uridine(38/39/40) in tRNA = pseudouridine(38/39/40) in tRNA</text>
        <dbReference type="Rhea" id="RHEA:22376"/>
        <dbReference type="Rhea" id="RHEA-COMP:10085"/>
        <dbReference type="Rhea" id="RHEA-COMP:10087"/>
        <dbReference type="ChEBI" id="CHEBI:65314"/>
        <dbReference type="ChEBI" id="CHEBI:65315"/>
        <dbReference type="EC" id="5.4.99.12"/>
    </reaction>
</comment>
<dbReference type="Proteomes" id="UP000292927">
    <property type="component" value="Unassembled WGS sequence"/>
</dbReference>
<name>A0A4Q7PQR2_9FIRM</name>